<sequence>RRDNKGKSRIGGGLWYGADHAGNTELRLPEGLPQSSRIAEFASALTGLQRAPRNQETHISTSRDLLRVTMQTHLQHMEDRGWIGVAEREPLQALATELKARTIPSLFKDPESERAPRNDRTTADGRAGATSLAVSGCQKLDPDGFHLEIDPVFIL</sequence>
<keyword evidence="3" id="KW-1185">Reference proteome</keyword>
<comment type="caution">
    <text evidence="2">The sequence shown here is derived from an EMBL/GenBank/DDBJ whole genome shotgun (WGS) entry which is preliminary data.</text>
</comment>
<dbReference type="InterPro" id="IPR036397">
    <property type="entry name" value="RNaseH_sf"/>
</dbReference>
<name>A0AAD7DQ40_MYCRO</name>
<dbReference type="GO" id="GO:0003676">
    <property type="term" value="F:nucleic acid binding"/>
    <property type="evidence" value="ECO:0007669"/>
    <property type="project" value="InterPro"/>
</dbReference>
<dbReference type="Gene3D" id="3.30.420.10">
    <property type="entry name" value="Ribonuclease H-like superfamily/Ribonuclease H"/>
    <property type="match status" value="1"/>
</dbReference>
<evidence type="ECO:0000256" key="1">
    <source>
        <dbReference type="SAM" id="MobiDB-lite"/>
    </source>
</evidence>
<dbReference type="Proteomes" id="UP001221757">
    <property type="component" value="Unassembled WGS sequence"/>
</dbReference>
<feature type="non-terminal residue" evidence="2">
    <location>
        <position position="1"/>
    </location>
</feature>
<dbReference type="EMBL" id="JARKIE010000032">
    <property type="protein sequence ID" value="KAJ7697032.1"/>
    <property type="molecule type" value="Genomic_DNA"/>
</dbReference>
<evidence type="ECO:0000313" key="2">
    <source>
        <dbReference type="EMBL" id="KAJ7697032.1"/>
    </source>
</evidence>
<feature type="compositionally biased region" description="Basic and acidic residues" evidence="1">
    <location>
        <begin position="108"/>
        <end position="123"/>
    </location>
</feature>
<proteinExistence type="predicted"/>
<organism evidence="2 3">
    <name type="scientific">Mycena rosella</name>
    <name type="common">Pink bonnet</name>
    <name type="synonym">Agaricus rosellus</name>
    <dbReference type="NCBI Taxonomy" id="1033263"/>
    <lineage>
        <taxon>Eukaryota</taxon>
        <taxon>Fungi</taxon>
        <taxon>Dikarya</taxon>
        <taxon>Basidiomycota</taxon>
        <taxon>Agaricomycotina</taxon>
        <taxon>Agaricomycetes</taxon>
        <taxon>Agaricomycetidae</taxon>
        <taxon>Agaricales</taxon>
        <taxon>Marasmiineae</taxon>
        <taxon>Mycenaceae</taxon>
        <taxon>Mycena</taxon>
    </lineage>
</organism>
<protein>
    <submittedName>
        <fullName evidence="2">Uncharacterized protein</fullName>
    </submittedName>
</protein>
<feature type="region of interest" description="Disordered" evidence="1">
    <location>
        <begin position="105"/>
        <end position="129"/>
    </location>
</feature>
<gene>
    <name evidence="2" type="ORF">B0H17DRAFT_928747</name>
</gene>
<evidence type="ECO:0000313" key="3">
    <source>
        <dbReference type="Proteomes" id="UP001221757"/>
    </source>
</evidence>
<reference evidence="2" key="1">
    <citation type="submission" date="2023-03" db="EMBL/GenBank/DDBJ databases">
        <title>Massive genome expansion in bonnet fungi (Mycena s.s.) driven by repeated elements and novel gene families across ecological guilds.</title>
        <authorList>
            <consortium name="Lawrence Berkeley National Laboratory"/>
            <person name="Harder C.B."/>
            <person name="Miyauchi S."/>
            <person name="Viragh M."/>
            <person name="Kuo A."/>
            <person name="Thoen E."/>
            <person name="Andreopoulos B."/>
            <person name="Lu D."/>
            <person name="Skrede I."/>
            <person name="Drula E."/>
            <person name="Henrissat B."/>
            <person name="Morin E."/>
            <person name="Kohler A."/>
            <person name="Barry K."/>
            <person name="LaButti K."/>
            <person name="Morin E."/>
            <person name="Salamov A."/>
            <person name="Lipzen A."/>
            <person name="Mereny Z."/>
            <person name="Hegedus B."/>
            <person name="Baldrian P."/>
            <person name="Stursova M."/>
            <person name="Weitz H."/>
            <person name="Taylor A."/>
            <person name="Grigoriev I.V."/>
            <person name="Nagy L.G."/>
            <person name="Martin F."/>
            <person name="Kauserud H."/>
        </authorList>
    </citation>
    <scope>NUCLEOTIDE SEQUENCE</scope>
    <source>
        <strain evidence="2">CBHHK067</strain>
    </source>
</reference>
<accession>A0AAD7DQ40</accession>
<dbReference type="AlphaFoldDB" id="A0AAD7DQ40"/>